<reference evidence="1 2" key="1">
    <citation type="journal article" date="2014" name="Genome Announc.">
        <title>Complete Genome Sequence of Polychlorinated Biphenyl Degrader Comamonas testosteroni TK102 (NBRC 109938).</title>
        <authorList>
            <person name="Fukuda K."/>
            <person name="Hosoyama A."/>
            <person name="Tsuchikane K."/>
            <person name="Ohji S."/>
            <person name="Yamazoe A."/>
            <person name="Fujita N."/>
            <person name="Shintani M."/>
            <person name="Kimbara K."/>
        </authorList>
    </citation>
    <scope>NUCLEOTIDE SEQUENCE [LARGE SCALE GENOMIC DNA]</scope>
    <source>
        <strain evidence="1">TK102</strain>
    </source>
</reference>
<evidence type="ECO:0000313" key="1">
    <source>
        <dbReference type="EMBL" id="AIJ45634.1"/>
    </source>
</evidence>
<dbReference type="AlphaFoldDB" id="A0A076PFT0"/>
<gene>
    <name evidence="1" type="ORF">O987_07435</name>
</gene>
<proteinExistence type="predicted"/>
<dbReference type="Proteomes" id="UP000028782">
    <property type="component" value="Chromosome"/>
</dbReference>
<dbReference type="RefSeq" id="WP_003057399.1">
    <property type="nucleotide sequence ID" value="NZ_CP006704.1"/>
</dbReference>
<protein>
    <submittedName>
        <fullName evidence="1">Uncharacterized protein</fullName>
    </submittedName>
</protein>
<organism evidence="1 2">
    <name type="scientific">Comamonas testosteroni TK102</name>
    <dbReference type="NCBI Taxonomy" id="1392005"/>
    <lineage>
        <taxon>Bacteria</taxon>
        <taxon>Pseudomonadati</taxon>
        <taxon>Pseudomonadota</taxon>
        <taxon>Betaproteobacteria</taxon>
        <taxon>Burkholderiales</taxon>
        <taxon>Comamonadaceae</taxon>
        <taxon>Comamonas</taxon>
    </lineage>
</organism>
<name>A0A076PFT0_COMTE</name>
<dbReference type="HOGENOM" id="CLU_119432_0_0_4"/>
<dbReference type="KEGG" id="ctes:O987_07435"/>
<evidence type="ECO:0000313" key="2">
    <source>
        <dbReference type="Proteomes" id="UP000028782"/>
    </source>
</evidence>
<sequence>MALTKKGEFWYGTTSGDTQAELRSYSVANRHEAVRFASSKCNCGCRTFALQTDEEAGVAIRTCTDCGQKHLMGDSADYVEEATPEAHECVCENEVFELMSGVSVYEGTHDVRWYYIACHCVECNLVGVFADWKCEAGDAAAFLAKV</sequence>
<dbReference type="EMBL" id="CP006704">
    <property type="protein sequence ID" value="AIJ45634.1"/>
    <property type="molecule type" value="Genomic_DNA"/>
</dbReference>
<accession>A0A076PFT0</accession>